<evidence type="ECO:0000313" key="1">
    <source>
        <dbReference type="EMBL" id="KAJ6639829.1"/>
    </source>
</evidence>
<evidence type="ECO:0000313" key="2">
    <source>
        <dbReference type="Proteomes" id="UP001151699"/>
    </source>
</evidence>
<dbReference type="AlphaFoldDB" id="A0A9Q0MYP2"/>
<comment type="caution">
    <text evidence="1">The sequence shown here is derived from an EMBL/GenBank/DDBJ whole genome shotgun (WGS) entry which is preliminary data.</text>
</comment>
<reference evidence="1" key="1">
    <citation type="submission" date="2022-07" db="EMBL/GenBank/DDBJ databases">
        <authorList>
            <person name="Trinca V."/>
            <person name="Uliana J.V.C."/>
            <person name="Torres T.T."/>
            <person name="Ward R.J."/>
            <person name="Monesi N."/>
        </authorList>
    </citation>
    <scope>NUCLEOTIDE SEQUENCE</scope>
    <source>
        <strain evidence="1">HSMRA1968</strain>
        <tissue evidence="1">Whole embryos</tissue>
    </source>
</reference>
<sequence length="69" mass="7694">MIICFPPNGLTNRSSDFGRSVCSAYGMRIVSHNNGLSSNNTLFLLNNTKIGLKLFKLPPLNVNRCNDYM</sequence>
<dbReference type="Proteomes" id="UP001151699">
    <property type="component" value="Chromosome X"/>
</dbReference>
<accession>A0A9Q0MYP2</accession>
<organism evidence="1 2">
    <name type="scientific">Pseudolycoriella hygida</name>
    <dbReference type="NCBI Taxonomy" id="35572"/>
    <lineage>
        <taxon>Eukaryota</taxon>
        <taxon>Metazoa</taxon>
        <taxon>Ecdysozoa</taxon>
        <taxon>Arthropoda</taxon>
        <taxon>Hexapoda</taxon>
        <taxon>Insecta</taxon>
        <taxon>Pterygota</taxon>
        <taxon>Neoptera</taxon>
        <taxon>Endopterygota</taxon>
        <taxon>Diptera</taxon>
        <taxon>Nematocera</taxon>
        <taxon>Sciaroidea</taxon>
        <taxon>Sciaridae</taxon>
        <taxon>Pseudolycoriella</taxon>
    </lineage>
</organism>
<gene>
    <name evidence="1" type="ORF">Bhyg_12576</name>
</gene>
<name>A0A9Q0MYP2_9DIPT</name>
<keyword evidence="2" id="KW-1185">Reference proteome</keyword>
<dbReference type="EMBL" id="WJQU01000003">
    <property type="protein sequence ID" value="KAJ6639829.1"/>
    <property type="molecule type" value="Genomic_DNA"/>
</dbReference>
<proteinExistence type="predicted"/>
<protein>
    <submittedName>
        <fullName evidence="1">Uncharacterized protein</fullName>
    </submittedName>
</protein>